<name>W5WJ25_9PSEU</name>
<feature type="transmembrane region" description="Helical" evidence="6">
    <location>
        <begin position="243"/>
        <end position="262"/>
    </location>
</feature>
<dbReference type="Gene3D" id="1.20.1250.20">
    <property type="entry name" value="MFS general substrate transporter like domains"/>
    <property type="match status" value="2"/>
</dbReference>
<dbReference type="SUPFAM" id="SSF103473">
    <property type="entry name" value="MFS general substrate transporter"/>
    <property type="match status" value="1"/>
</dbReference>
<evidence type="ECO:0000313" key="8">
    <source>
        <dbReference type="EMBL" id="AHI00878.1"/>
    </source>
</evidence>
<evidence type="ECO:0000259" key="7">
    <source>
        <dbReference type="PROSITE" id="PS50850"/>
    </source>
</evidence>
<dbReference type="GO" id="GO:0005886">
    <property type="term" value="C:plasma membrane"/>
    <property type="evidence" value="ECO:0007669"/>
    <property type="project" value="UniProtKB-SubCell"/>
</dbReference>
<keyword evidence="4 6" id="KW-1133">Transmembrane helix</keyword>
<dbReference type="InterPro" id="IPR020846">
    <property type="entry name" value="MFS_dom"/>
</dbReference>
<evidence type="ECO:0000313" key="9">
    <source>
        <dbReference type="Proteomes" id="UP000019225"/>
    </source>
</evidence>
<evidence type="ECO:0000256" key="1">
    <source>
        <dbReference type="ARBA" id="ARBA00004651"/>
    </source>
</evidence>
<keyword evidence="9" id="KW-1185">Reference proteome</keyword>
<dbReference type="EMBL" id="CP007155">
    <property type="protein sequence ID" value="AHI00878.1"/>
    <property type="molecule type" value="Genomic_DNA"/>
</dbReference>
<feature type="transmembrane region" description="Helical" evidence="6">
    <location>
        <begin position="21"/>
        <end position="40"/>
    </location>
</feature>
<dbReference type="eggNOG" id="COG2814">
    <property type="taxonomic scope" value="Bacteria"/>
</dbReference>
<feature type="transmembrane region" description="Helical" evidence="6">
    <location>
        <begin position="299"/>
        <end position="325"/>
    </location>
</feature>
<keyword evidence="2" id="KW-1003">Cell membrane</keyword>
<evidence type="ECO:0000256" key="4">
    <source>
        <dbReference type="ARBA" id="ARBA00022989"/>
    </source>
</evidence>
<dbReference type="PATRIC" id="fig|1449976.3.peg.7555"/>
<feature type="transmembrane region" description="Helical" evidence="6">
    <location>
        <begin position="46"/>
        <end position="67"/>
    </location>
</feature>
<evidence type="ECO:0000256" key="3">
    <source>
        <dbReference type="ARBA" id="ARBA00022692"/>
    </source>
</evidence>
<feature type="transmembrane region" description="Helical" evidence="6">
    <location>
        <begin position="166"/>
        <end position="188"/>
    </location>
</feature>
<sequence>MTPAMTTARTPTTSPWPGMGAVVATFIAAMTPAFAISALATPIERALHLSGTGFGLALSGFFAMTALGSPVARRVAVRLPVPVLLALVCGTAALCLPLATTGTAGLALALLLAGAGNALTQPAAARYIAGRVPAQRLSLATGLTGAALGAAPMLPGLLAGQVAEPLGWRLTLLLAAGFPLLALAFTPLARTQGHPVAASGEAAPLSRTLVLWTVGAALATIGSNATASFFVQLGTGSGLSTTVAGTMLSLASLLAVAVRLVAGVRADRAPQHNPLVVAAMMLSGALGLVLIALGTPVTFVLGAVLVVAGGWGWTGLLLSAVLRLLPGQAARAGATVQIGLFGGAALAPFAFGALSSSVGTSTAVLLAAGCALAGALAVRVGAALTRVE</sequence>
<comment type="subcellular location">
    <subcellularLocation>
        <location evidence="1">Cell membrane</location>
        <topology evidence="1">Multi-pass membrane protein</topology>
    </subcellularLocation>
</comment>
<dbReference type="HOGENOM" id="CLU_058822_0_0_11"/>
<dbReference type="InterPro" id="IPR011701">
    <property type="entry name" value="MFS"/>
</dbReference>
<evidence type="ECO:0000256" key="2">
    <source>
        <dbReference type="ARBA" id="ARBA00022475"/>
    </source>
</evidence>
<dbReference type="RefSeq" id="WP_081789704.1">
    <property type="nucleotide sequence ID" value="NZ_CP007155.1"/>
</dbReference>
<dbReference type="GO" id="GO:0022857">
    <property type="term" value="F:transmembrane transporter activity"/>
    <property type="evidence" value="ECO:0007669"/>
    <property type="project" value="InterPro"/>
</dbReference>
<feature type="transmembrane region" description="Helical" evidence="6">
    <location>
        <begin position="274"/>
        <end position="293"/>
    </location>
</feature>
<organism evidence="8 9">
    <name type="scientific">Kutzneria albida DSM 43870</name>
    <dbReference type="NCBI Taxonomy" id="1449976"/>
    <lineage>
        <taxon>Bacteria</taxon>
        <taxon>Bacillati</taxon>
        <taxon>Actinomycetota</taxon>
        <taxon>Actinomycetes</taxon>
        <taxon>Pseudonocardiales</taxon>
        <taxon>Pseudonocardiaceae</taxon>
        <taxon>Kutzneria</taxon>
    </lineage>
</organism>
<feature type="transmembrane region" description="Helical" evidence="6">
    <location>
        <begin position="363"/>
        <end position="384"/>
    </location>
</feature>
<keyword evidence="5 6" id="KW-0472">Membrane</keyword>
<dbReference type="PANTHER" id="PTHR43124">
    <property type="entry name" value="PURINE EFFLUX PUMP PBUE"/>
    <property type="match status" value="1"/>
</dbReference>
<dbReference type="STRING" id="1449976.KALB_7520"/>
<evidence type="ECO:0000256" key="6">
    <source>
        <dbReference type="SAM" id="Phobius"/>
    </source>
</evidence>
<evidence type="ECO:0000256" key="5">
    <source>
        <dbReference type="ARBA" id="ARBA00023136"/>
    </source>
</evidence>
<dbReference type="PROSITE" id="PS50850">
    <property type="entry name" value="MFS"/>
    <property type="match status" value="1"/>
</dbReference>
<feature type="transmembrane region" description="Helical" evidence="6">
    <location>
        <begin position="209"/>
        <end position="231"/>
    </location>
</feature>
<dbReference type="OrthoDB" id="3470201at2"/>
<reference evidence="8 9" key="1">
    <citation type="journal article" date="2014" name="BMC Genomics">
        <title>Complete genome sequence of producer of the glycopeptide antibiotic Aculeximycin Kutzneria albida DSM 43870T, a representative of minor genus of Pseudonocardiaceae.</title>
        <authorList>
            <person name="Rebets Y."/>
            <person name="Tokovenko B."/>
            <person name="Lushchyk I."/>
            <person name="Ruckert C."/>
            <person name="Zaburannyi N."/>
            <person name="Bechthold A."/>
            <person name="Kalinowski J."/>
            <person name="Luzhetskyy A."/>
        </authorList>
    </citation>
    <scope>NUCLEOTIDE SEQUENCE [LARGE SCALE GENOMIC DNA]</scope>
    <source>
        <strain evidence="8">DSM 43870</strain>
    </source>
</reference>
<dbReference type="Proteomes" id="UP000019225">
    <property type="component" value="Chromosome"/>
</dbReference>
<feature type="transmembrane region" description="Helical" evidence="6">
    <location>
        <begin position="137"/>
        <end position="160"/>
    </location>
</feature>
<dbReference type="PANTHER" id="PTHR43124:SF3">
    <property type="entry name" value="CHLORAMPHENICOL EFFLUX PUMP RV0191"/>
    <property type="match status" value="1"/>
</dbReference>
<dbReference type="KEGG" id="kal:KALB_7520"/>
<feature type="transmembrane region" description="Helical" evidence="6">
    <location>
        <begin position="332"/>
        <end position="351"/>
    </location>
</feature>
<dbReference type="InterPro" id="IPR050189">
    <property type="entry name" value="MFS_Efflux_Transporters"/>
</dbReference>
<feature type="transmembrane region" description="Helical" evidence="6">
    <location>
        <begin position="79"/>
        <end position="99"/>
    </location>
</feature>
<keyword evidence="3 6" id="KW-0812">Transmembrane</keyword>
<dbReference type="AlphaFoldDB" id="W5WJ25"/>
<protein>
    <recommendedName>
        <fullName evidence="7">Major facilitator superfamily (MFS) profile domain-containing protein</fullName>
    </recommendedName>
</protein>
<feature type="domain" description="Major facilitator superfamily (MFS) profile" evidence="7">
    <location>
        <begin position="17"/>
        <end position="386"/>
    </location>
</feature>
<accession>W5WJ25</accession>
<dbReference type="Pfam" id="PF07690">
    <property type="entry name" value="MFS_1"/>
    <property type="match status" value="1"/>
</dbReference>
<gene>
    <name evidence="8" type="ORF">KALB_7520</name>
</gene>
<proteinExistence type="predicted"/>
<dbReference type="InterPro" id="IPR036259">
    <property type="entry name" value="MFS_trans_sf"/>
</dbReference>